<name>A0A7D5TCM4_9EURY</name>
<evidence type="ECO:0000313" key="4">
    <source>
        <dbReference type="Proteomes" id="UP000509346"/>
    </source>
</evidence>
<sequence>MSDEESRATDPSEAFGLVANETRFSVLRALWDLAEWGDRTASFGEIRSEAGVRDSGQFNYHLGELTPEFVREVEAGYRLTEAGRRVVGAAVSGVYTDHEVAVEPEPAGECPGCGGGLELRYENGYVRVECGDCDTGVFDMSTPPVVVAERDDDAVGDALVRHATAAFQRMNRGFCVYCDGPLDPTVEPSDGPDDGPDLHAELSCRACGRTFGWSVVAGLLDHPAVVAMLYEAGIDAREFPVWGVFTRLDREVAVASEDPLRIEVSIGVDDARMDLVVDGDLTVVDHERIE</sequence>
<dbReference type="EMBL" id="CP058909">
    <property type="protein sequence ID" value="QLH83049.1"/>
    <property type="molecule type" value="Genomic_DNA"/>
</dbReference>
<dbReference type="Gene3D" id="1.10.10.10">
    <property type="entry name" value="Winged helix-like DNA-binding domain superfamily/Winged helix DNA-binding domain"/>
    <property type="match status" value="1"/>
</dbReference>
<evidence type="ECO:0000259" key="1">
    <source>
        <dbReference type="Pfam" id="PF24038"/>
    </source>
</evidence>
<feature type="domain" description="DUF7347" evidence="1">
    <location>
        <begin position="11"/>
        <end position="89"/>
    </location>
</feature>
<reference evidence="3 4" key="1">
    <citation type="submission" date="2020-07" db="EMBL/GenBank/DDBJ databases">
        <title>Halosimplex litoreum sp. nov. and Halosimplex rubrum sp. nov., isolated from different salt environments.</title>
        <authorList>
            <person name="Cui H."/>
        </authorList>
    </citation>
    <scope>NUCLEOTIDE SEQUENCE [LARGE SCALE GENOMIC DNA]</scope>
    <source>
        <strain evidence="3 4">R2</strain>
    </source>
</reference>
<dbReference type="RefSeq" id="WP_179918106.1">
    <property type="nucleotide sequence ID" value="NZ_CP058909.1"/>
</dbReference>
<evidence type="ECO:0000259" key="2">
    <source>
        <dbReference type="Pfam" id="PF24042"/>
    </source>
</evidence>
<dbReference type="Proteomes" id="UP000509346">
    <property type="component" value="Chromosome"/>
</dbReference>
<dbReference type="InterPro" id="IPR036388">
    <property type="entry name" value="WH-like_DNA-bd_sf"/>
</dbReference>
<dbReference type="AlphaFoldDB" id="A0A7D5TCM4"/>
<organism evidence="3 4">
    <name type="scientific">Halosimplex pelagicum</name>
    <dbReference type="NCBI Taxonomy" id="869886"/>
    <lineage>
        <taxon>Archaea</taxon>
        <taxon>Methanobacteriati</taxon>
        <taxon>Methanobacteriota</taxon>
        <taxon>Stenosarchaea group</taxon>
        <taxon>Halobacteria</taxon>
        <taxon>Halobacteriales</taxon>
        <taxon>Haloarculaceae</taxon>
        <taxon>Halosimplex</taxon>
    </lineage>
</organism>
<dbReference type="Pfam" id="PF24042">
    <property type="entry name" value="DUF7351"/>
    <property type="match status" value="1"/>
</dbReference>
<dbReference type="Pfam" id="PF24038">
    <property type="entry name" value="DUF7347"/>
    <property type="match status" value="1"/>
</dbReference>
<evidence type="ECO:0000313" key="3">
    <source>
        <dbReference type="EMBL" id="QLH83049.1"/>
    </source>
</evidence>
<dbReference type="InterPro" id="IPR055775">
    <property type="entry name" value="DUF7351"/>
</dbReference>
<proteinExistence type="predicted"/>
<gene>
    <name evidence="3" type="ORF">HZS54_16085</name>
</gene>
<dbReference type="KEGG" id="hpel:HZS54_16085"/>
<dbReference type="InterPro" id="IPR055771">
    <property type="entry name" value="DUF7347"/>
</dbReference>
<dbReference type="OrthoDB" id="8482at2157"/>
<keyword evidence="4" id="KW-1185">Reference proteome</keyword>
<dbReference type="GeneID" id="56084140"/>
<accession>A0A7D5TCM4</accession>
<feature type="domain" description="DUF7351" evidence="2">
    <location>
        <begin position="108"/>
        <end position="283"/>
    </location>
</feature>
<protein>
    <submittedName>
        <fullName evidence="3">Helix-turn-helix transcriptional regulator</fullName>
    </submittedName>
</protein>